<dbReference type="InterPro" id="IPR011001">
    <property type="entry name" value="Saposin-like"/>
</dbReference>
<organism evidence="5 6">
    <name type="scientific">Plectus sambesii</name>
    <dbReference type="NCBI Taxonomy" id="2011161"/>
    <lineage>
        <taxon>Eukaryota</taxon>
        <taxon>Metazoa</taxon>
        <taxon>Ecdysozoa</taxon>
        <taxon>Nematoda</taxon>
        <taxon>Chromadorea</taxon>
        <taxon>Plectida</taxon>
        <taxon>Plectina</taxon>
        <taxon>Plectoidea</taxon>
        <taxon>Plectidae</taxon>
        <taxon>Plectus</taxon>
    </lineage>
</organism>
<dbReference type="Proteomes" id="UP000887566">
    <property type="component" value="Unplaced"/>
</dbReference>
<keyword evidence="3" id="KW-0732">Signal</keyword>
<name>A0A914V7D3_9BILA</name>
<feature type="chain" id="PRO_5037248738" evidence="3">
    <location>
        <begin position="18"/>
        <end position="99"/>
    </location>
</feature>
<protein>
    <submittedName>
        <fullName evidence="6">Saposin B-type domain-containing protein</fullName>
    </submittedName>
</protein>
<dbReference type="Gene3D" id="1.10.225.10">
    <property type="entry name" value="Saposin-like"/>
    <property type="match status" value="1"/>
</dbReference>
<dbReference type="AlphaFoldDB" id="A0A914V7D3"/>
<dbReference type="InterPro" id="IPR008138">
    <property type="entry name" value="SapB_2"/>
</dbReference>
<keyword evidence="2" id="KW-0325">Glycoprotein</keyword>
<dbReference type="PANTHER" id="PTHR11480">
    <property type="entry name" value="SAPOSIN-RELATED"/>
    <property type="match status" value="1"/>
</dbReference>
<dbReference type="PANTHER" id="PTHR11480:SF3">
    <property type="entry name" value="BCDNA.GH08312"/>
    <property type="match status" value="1"/>
</dbReference>
<dbReference type="InterPro" id="IPR008139">
    <property type="entry name" value="SaposinB_dom"/>
</dbReference>
<accession>A0A914V7D3</accession>
<evidence type="ECO:0000256" key="3">
    <source>
        <dbReference type="SAM" id="SignalP"/>
    </source>
</evidence>
<evidence type="ECO:0000259" key="4">
    <source>
        <dbReference type="PROSITE" id="PS50015"/>
    </source>
</evidence>
<dbReference type="WBParaSite" id="PSAMB.scaffold1537size30365.g13735.t1">
    <property type="protein sequence ID" value="PSAMB.scaffold1537size30365.g13735.t1"/>
    <property type="gene ID" value="PSAMB.scaffold1537size30365.g13735"/>
</dbReference>
<dbReference type="Pfam" id="PF03489">
    <property type="entry name" value="SapB_2"/>
    <property type="match status" value="1"/>
</dbReference>
<reference evidence="6" key="1">
    <citation type="submission" date="2022-11" db="UniProtKB">
        <authorList>
            <consortium name="WormBaseParasite"/>
        </authorList>
    </citation>
    <scope>IDENTIFICATION</scope>
</reference>
<keyword evidence="1" id="KW-1015">Disulfide bond</keyword>
<dbReference type="InterPro" id="IPR007856">
    <property type="entry name" value="SapB_1"/>
</dbReference>
<proteinExistence type="predicted"/>
<dbReference type="GO" id="GO:0006629">
    <property type="term" value="P:lipid metabolic process"/>
    <property type="evidence" value="ECO:0007669"/>
    <property type="project" value="InterPro"/>
</dbReference>
<evidence type="ECO:0000313" key="6">
    <source>
        <dbReference type="WBParaSite" id="PSAMB.scaffold1537size30365.g13735.t1"/>
    </source>
</evidence>
<dbReference type="Pfam" id="PF05184">
    <property type="entry name" value="SapB_1"/>
    <property type="match status" value="1"/>
</dbReference>
<evidence type="ECO:0000313" key="5">
    <source>
        <dbReference type="Proteomes" id="UP000887566"/>
    </source>
</evidence>
<sequence>MNAGLIVLLAIFASAYAASVKSNGMECMMCTLAVGYAEDYLKDNEAQEEQTIEEYMCNKMPKMFIAMCDNLVESYLPQIIDGLERQQPPKVVCQEIKMC</sequence>
<dbReference type="SMART" id="SM00741">
    <property type="entry name" value="SapB"/>
    <property type="match status" value="1"/>
</dbReference>
<dbReference type="SUPFAM" id="SSF47862">
    <property type="entry name" value="Saposin"/>
    <property type="match status" value="1"/>
</dbReference>
<dbReference type="PROSITE" id="PS50015">
    <property type="entry name" value="SAP_B"/>
    <property type="match status" value="1"/>
</dbReference>
<dbReference type="InterPro" id="IPR051428">
    <property type="entry name" value="Sphingo_Act-Surfact_Prot"/>
</dbReference>
<feature type="signal peptide" evidence="3">
    <location>
        <begin position="1"/>
        <end position="17"/>
    </location>
</feature>
<evidence type="ECO:0000256" key="1">
    <source>
        <dbReference type="ARBA" id="ARBA00023157"/>
    </source>
</evidence>
<feature type="domain" description="Saposin B-type" evidence="4">
    <location>
        <begin position="23"/>
        <end position="99"/>
    </location>
</feature>
<evidence type="ECO:0000256" key="2">
    <source>
        <dbReference type="ARBA" id="ARBA00023180"/>
    </source>
</evidence>
<keyword evidence="5" id="KW-1185">Reference proteome</keyword>